<dbReference type="EMBL" id="PXNP01000083">
    <property type="protein sequence ID" value="PSF06212.1"/>
    <property type="molecule type" value="Genomic_DNA"/>
</dbReference>
<reference evidence="2 3" key="1">
    <citation type="submission" date="2018-03" db="EMBL/GenBank/DDBJ databases">
        <title>Marinobacter brunus sp. nov., a marine bacterium of Gamma-proteobacteria isolated from the surface seawater of the South China Sea.</title>
        <authorList>
            <person name="Cheng H."/>
            <person name="Wu Y.-H."/>
            <person name="Xamxidin M."/>
            <person name="Xu X.-W."/>
        </authorList>
    </citation>
    <scope>NUCLEOTIDE SEQUENCE [LARGE SCALE GENOMIC DNA]</scope>
    <source>
        <strain evidence="2 3">NH169-3</strain>
    </source>
</reference>
<organism evidence="2 3">
    <name type="scientific">Marinobacter fuscus</name>
    <dbReference type="NCBI Taxonomy" id="2109942"/>
    <lineage>
        <taxon>Bacteria</taxon>
        <taxon>Pseudomonadati</taxon>
        <taxon>Pseudomonadota</taxon>
        <taxon>Gammaproteobacteria</taxon>
        <taxon>Pseudomonadales</taxon>
        <taxon>Marinobacteraceae</taxon>
        <taxon>Marinobacter</taxon>
    </lineage>
</organism>
<name>A0A2T1K9J4_9GAMM</name>
<dbReference type="PROSITE" id="PS51257">
    <property type="entry name" value="PROKAR_LIPOPROTEIN"/>
    <property type="match status" value="1"/>
</dbReference>
<evidence type="ECO:0000313" key="3">
    <source>
        <dbReference type="Proteomes" id="UP000239866"/>
    </source>
</evidence>
<keyword evidence="1" id="KW-0732">Signal</keyword>
<proteinExistence type="predicted"/>
<evidence type="ECO:0000313" key="2">
    <source>
        <dbReference type="EMBL" id="PSF06212.1"/>
    </source>
</evidence>
<dbReference type="AlphaFoldDB" id="A0A2T1K9J4"/>
<feature type="signal peptide" evidence="1">
    <location>
        <begin position="1"/>
        <end position="26"/>
    </location>
</feature>
<protein>
    <submittedName>
        <fullName evidence="2">Uncharacterized protein</fullName>
    </submittedName>
</protein>
<accession>A0A2T1K9J4</accession>
<keyword evidence="3" id="KW-1185">Reference proteome</keyword>
<comment type="caution">
    <text evidence="2">The sequence shown here is derived from an EMBL/GenBank/DDBJ whole genome shotgun (WGS) entry which is preliminary data.</text>
</comment>
<gene>
    <name evidence="2" type="ORF">C7H09_11300</name>
</gene>
<dbReference type="Proteomes" id="UP000239866">
    <property type="component" value="Unassembled WGS sequence"/>
</dbReference>
<feature type="chain" id="PRO_5015647037" evidence="1">
    <location>
        <begin position="27"/>
        <end position="207"/>
    </location>
</feature>
<sequence length="207" mass="22559">MKIATFLLVGAIILTGCSSSTNSVSAGTGRFLCIPESHAVTIPLSGGSDSGFDPEGGGYGTSILIQAEEVARLIPGFKAEIGVGSNVRYQSLYVMLSPRSEVERDPLIVPAGQTLEESESLARVESDAFNWPVVEQTEAGPIHWGSCADRFTRPESFTCMRDLLIDDLAMTYPIHQQNLHLYPEIDSMLMDKVKDWRCPSGKIPIEH</sequence>
<evidence type="ECO:0000256" key="1">
    <source>
        <dbReference type="SAM" id="SignalP"/>
    </source>
</evidence>